<dbReference type="InterPro" id="IPR016137">
    <property type="entry name" value="RGS"/>
</dbReference>
<evidence type="ECO:0000313" key="3">
    <source>
        <dbReference type="Proteomes" id="UP000887574"/>
    </source>
</evidence>
<feature type="compositionally biased region" description="Polar residues" evidence="1">
    <location>
        <begin position="52"/>
        <end position="63"/>
    </location>
</feature>
<dbReference type="Pfam" id="PF00615">
    <property type="entry name" value="RGS"/>
    <property type="match status" value="2"/>
</dbReference>
<dbReference type="Proteomes" id="UP000887574">
    <property type="component" value="Unplaced"/>
</dbReference>
<accession>A0A915DWY9</accession>
<dbReference type="InterPro" id="IPR044926">
    <property type="entry name" value="RGS_subdomain_2"/>
</dbReference>
<dbReference type="SMART" id="SM00315">
    <property type="entry name" value="RGS"/>
    <property type="match status" value="2"/>
</dbReference>
<proteinExistence type="predicted"/>
<dbReference type="Gene3D" id="1.10.167.10">
    <property type="entry name" value="Regulator of G-protein Signalling 4, domain 2"/>
    <property type="match status" value="2"/>
</dbReference>
<dbReference type="SUPFAM" id="SSF48097">
    <property type="entry name" value="Regulator of G-protein signaling, RGS"/>
    <property type="match status" value="2"/>
</dbReference>
<dbReference type="WBParaSite" id="jg24553.2">
    <property type="protein sequence ID" value="jg24553.2"/>
    <property type="gene ID" value="jg24553"/>
</dbReference>
<feature type="region of interest" description="Disordered" evidence="1">
    <location>
        <begin position="166"/>
        <end position="223"/>
    </location>
</feature>
<keyword evidence="3" id="KW-1185">Reference proteome</keyword>
<evidence type="ECO:0000313" key="4">
    <source>
        <dbReference type="WBParaSite" id="jg24553.2"/>
    </source>
</evidence>
<dbReference type="AlphaFoldDB" id="A0A915DWY9"/>
<evidence type="ECO:0000256" key="1">
    <source>
        <dbReference type="SAM" id="MobiDB-lite"/>
    </source>
</evidence>
<dbReference type="InterPro" id="IPR036305">
    <property type="entry name" value="RGS_sf"/>
</dbReference>
<feature type="region of interest" description="Disordered" evidence="1">
    <location>
        <begin position="1"/>
        <end position="132"/>
    </location>
</feature>
<feature type="compositionally biased region" description="Low complexity" evidence="1">
    <location>
        <begin position="86"/>
        <end position="106"/>
    </location>
</feature>
<dbReference type="PRINTS" id="PR01301">
    <property type="entry name" value="RGSPROTEIN"/>
</dbReference>
<feature type="compositionally biased region" description="Polar residues" evidence="1">
    <location>
        <begin position="182"/>
        <end position="206"/>
    </location>
</feature>
<dbReference type="CDD" id="cd07440">
    <property type="entry name" value="RGS"/>
    <property type="match status" value="1"/>
</dbReference>
<name>A0A915DWY9_9BILA</name>
<organism evidence="3 4">
    <name type="scientific">Ditylenchus dipsaci</name>
    <dbReference type="NCBI Taxonomy" id="166011"/>
    <lineage>
        <taxon>Eukaryota</taxon>
        <taxon>Metazoa</taxon>
        <taxon>Ecdysozoa</taxon>
        <taxon>Nematoda</taxon>
        <taxon>Chromadorea</taxon>
        <taxon>Rhabditida</taxon>
        <taxon>Tylenchina</taxon>
        <taxon>Tylenchomorpha</taxon>
        <taxon>Sphaerularioidea</taxon>
        <taxon>Anguinidae</taxon>
        <taxon>Anguininae</taxon>
        <taxon>Ditylenchus</taxon>
    </lineage>
</organism>
<sequence length="489" mass="54787">MWRNYAGTFTPKRSSKGRPSPLSHSDNLFEVGEDGLLASPSAHSKAHRRSGLVNSTSYSSSSPALHPDNLQGNPSEAIQKSVVLPSRETFSSATTTREASASDSSRPPTTISFVRKHRGSLPPGTEPVRINSSRVGVVPPGFASEAKRDSLLVETSVSLPGGAVVPIERLKTPPPPPPKPTSMATVNDPNKTQASGLSSTAPNTSMFEPDTRSHRPAPEMPTTEGIEYPRAASWSSSTVAEILKDSIGRQVFRCFLFEALAEENLLFVESIEKLKKEKVPEKIKTGIIDLLEQYGSYINLSSVSMSKLRQASQSDTPDPKSIEVAHKEIYKLLENDQFPRFRRSTIYLNFLEKLLPRSYAEKWTTSFDALLGNQVGRHHFRQYLFSVHAEENLRFWESVVEFRGMKNKSTAMLNMGRTIQQQFLREGAHNEVFLPFGLRQRVEKKIKEKDVDETLFDDAVKHVEQILKNDPYVRFLQSKDYKELLAKLR</sequence>
<dbReference type="PANTHER" id="PTHR10845:SF235">
    <property type="entry name" value="REGULATOR OF G-PROTEIN SIGNALING RGS-3"/>
    <property type="match status" value="1"/>
</dbReference>
<dbReference type="PANTHER" id="PTHR10845">
    <property type="entry name" value="REGULATOR OF G PROTEIN SIGNALING"/>
    <property type="match status" value="1"/>
</dbReference>
<protein>
    <submittedName>
        <fullName evidence="4">RGS domain-containing protein</fullName>
    </submittedName>
</protein>
<feature type="domain" description="RGS" evidence="2">
    <location>
        <begin position="238"/>
        <end position="351"/>
    </location>
</feature>
<evidence type="ECO:0000259" key="2">
    <source>
        <dbReference type="PROSITE" id="PS50132"/>
    </source>
</evidence>
<dbReference type="PROSITE" id="PS50132">
    <property type="entry name" value="RGS"/>
    <property type="match status" value="2"/>
</dbReference>
<reference evidence="4" key="1">
    <citation type="submission" date="2022-11" db="UniProtKB">
        <authorList>
            <consortium name="WormBaseParasite"/>
        </authorList>
    </citation>
    <scope>IDENTIFICATION</scope>
</reference>
<feature type="domain" description="RGS" evidence="2">
    <location>
        <begin position="366"/>
        <end position="485"/>
    </location>
</feature>